<evidence type="ECO:0000313" key="3">
    <source>
        <dbReference type="EMBL" id="JAD25112.1"/>
    </source>
</evidence>
<keyword evidence="2" id="KW-0812">Transmembrane</keyword>
<feature type="region of interest" description="Disordered" evidence="1">
    <location>
        <begin position="51"/>
        <end position="71"/>
    </location>
</feature>
<keyword evidence="2" id="KW-0472">Membrane</keyword>
<feature type="compositionally biased region" description="Basic residues" evidence="1">
    <location>
        <begin position="57"/>
        <end position="71"/>
    </location>
</feature>
<evidence type="ECO:0000256" key="1">
    <source>
        <dbReference type="SAM" id="MobiDB-lite"/>
    </source>
</evidence>
<reference evidence="3" key="2">
    <citation type="journal article" date="2015" name="Data Brief">
        <title>Shoot transcriptome of the giant reed, Arundo donax.</title>
        <authorList>
            <person name="Barrero R.A."/>
            <person name="Guerrero F.D."/>
            <person name="Moolhuijzen P."/>
            <person name="Goolsby J.A."/>
            <person name="Tidwell J."/>
            <person name="Bellgard S.E."/>
            <person name="Bellgard M.I."/>
        </authorList>
    </citation>
    <scope>NUCLEOTIDE SEQUENCE</scope>
    <source>
        <tissue evidence="3">Shoot tissue taken approximately 20 cm above the soil surface</tissue>
    </source>
</reference>
<dbReference type="EMBL" id="GBRH01272783">
    <property type="protein sequence ID" value="JAD25112.1"/>
    <property type="molecule type" value="Transcribed_RNA"/>
</dbReference>
<sequence length="71" mass="7842">MRQWTYLRGPILIVLGGGAVAAPFFAVRRKAWCAAHLARPSAAVAPLCTHASTPSRCGRRRVKPRRRRPPP</sequence>
<keyword evidence="2" id="KW-1133">Transmembrane helix</keyword>
<name>A0A0A8YRX7_ARUDO</name>
<evidence type="ECO:0000256" key="2">
    <source>
        <dbReference type="SAM" id="Phobius"/>
    </source>
</evidence>
<feature type="transmembrane region" description="Helical" evidence="2">
    <location>
        <begin position="6"/>
        <end position="27"/>
    </location>
</feature>
<accession>A0A0A8YRX7</accession>
<organism evidence="3">
    <name type="scientific">Arundo donax</name>
    <name type="common">Giant reed</name>
    <name type="synonym">Donax arundinaceus</name>
    <dbReference type="NCBI Taxonomy" id="35708"/>
    <lineage>
        <taxon>Eukaryota</taxon>
        <taxon>Viridiplantae</taxon>
        <taxon>Streptophyta</taxon>
        <taxon>Embryophyta</taxon>
        <taxon>Tracheophyta</taxon>
        <taxon>Spermatophyta</taxon>
        <taxon>Magnoliopsida</taxon>
        <taxon>Liliopsida</taxon>
        <taxon>Poales</taxon>
        <taxon>Poaceae</taxon>
        <taxon>PACMAD clade</taxon>
        <taxon>Arundinoideae</taxon>
        <taxon>Arundineae</taxon>
        <taxon>Arundo</taxon>
    </lineage>
</organism>
<protein>
    <submittedName>
        <fullName evidence="3">Uncharacterized protein</fullName>
    </submittedName>
</protein>
<proteinExistence type="predicted"/>
<reference evidence="3" key="1">
    <citation type="submission" date="2014-09" db="EMBL/GenBank/DDBJ databases">
        <authorList>
            <person name="Magalhaes I.L.F."/>
            <person name="Oliveira U."/>
            <person name="Santos F.R."/>
            <person name="Vidigal T.H.D.A."/>
            <person name="Brescovit A.D."/>
            <person name="Santos A.J."/>
        </authorList>
    </citation>
    <scope>NUCLEOTIDE SEQUENCE</scope>
    <source>
        <tissue evidence="3">Shoot tissue taken approximately 20 cm above the soil surface</tissue>
    </source>
</reference>
<dbReference type="AlphaFoldDB" id="A0A0A8YRX7"/>